<dbReference type="EMBL" id="CP018076">
    <property type="protein sequence ID" value="APE43415.1"/>
    <property type="molecule type" value="Genomic_DNA"/>
</dbReference>
<keyword evidence="2" id="KW-1185">Reference proteome</keyword>
<accession>A0A1J0WGH2</accession>
<dbReference type="OrthoDB" id="7509188at2"/>
<dbReference type="STRING" id="1917485.BOO69_08290"/>
<evidence type="ECO:0008006" key="3">
    <source>
        <dbReference type="Google" id="ProtNLM"/>
    </source>
</evidence>
<reference evidence="1 2" key="1">
    <citation type="submission" date="2016-11" db="EMBL/GenBank/DDBJ databases">
        <title>Complete genome sequence of Sulfitobacter sp. AM1-D1, a toxic bacteria associated with marine dinoflagellate Alexandrium minutum in East China Sea.</title>
        <authorList>
            <person name="Yang Q."/>
            <person name="Zhang X."/>
            <person name="Tian X."/>
        </authorList>
    </citation>
    <scope>NUCLEOTIDE SEQUENCE [LARGE SCALE GENOMIC DNA]</scope>
    <source>
        <strain evidence="1 2">AM1-D1</strain>
    </source>
</reference>
<dbReference type="KEGG" id="suam:BOO69_08290"/>
<protein>
    <recommendedName>
        <fullName evidence="3">Gene transfer agent family protein</fullName>
    </recommendedName>
</protein>
<evidence type="ECO:0000313" key="1">
    <source>
        <dbReference type="EMBL" id="APE43415.1"/>
    </source>
</evidence>
<sequence>MAEVIADWAGAERLFRLDLGGVLDLEEACHRDAIGSIFLRISTGQFKAMDVHHVLRLALIGGGMAKVEAKQLLDDRFDTIPYLESATLAGEILIALMSGVEEGEADDATGDPAPWKFSELSQICRVFNMSPADLRAMSYPDFLNMLKGYNATTAQKAAPPTEEEFEEILAKYEPEALRQ</sequence>
<dbReference type="Proteomes" id="UP000181897">
    <property type="component" value="Chromosome"/>
</dbReference>
<evidence type="ECO:0000313" key="2">
    <source>
        <dbReference type="Proteomes" id="UP000181897"/>
    </source>
</evidence>
<dbReference type="InterPro" id="IPR021791">
    <property type="entry name" value="Phage_TAC_11"/>
</dbReference>
<dbReference type="AlphaFoldDB" id="A0A1J0WGH2"/>
<proteinExistence type="predicted"/>
<organism evidence="1 2">
    <name type="scientific">Sulfitobacter alexandrii</name>
    <dbReference type="NCBI Taxonomy" id="1917485"/>
    <lineage>
        <taxon>Bacteria</taxon>
        <taxon>Pseudomonadati</taxon>
        <taxon>Pseudomonadota</taxon>
        <taxon>Alphaproteobacteria</taxon>
        <taxon>Rhodobacterales</taxon>
        <taxon>Roseobacteraceae</taxon>
        <taxon>Sulfitobacter</taxon>
    </lineage>
</organism>
<dbReference type="Pfam" id="PF11836">
    <property type="entry name" value="Phage_TAC_11"/>
    <property type="match status" value="1"/>
</dbReference>
<gene>
    <name evidence="1" type="ORF">BOO69_08290</name>
</gene>
<dbReference type="RefSeq" id="WP_071971746.1">
    <property type="nucleotide sequence ID" value="NZ_CP018076.1"/>
</dbReference>
<name>A0A1J0WGH2_9RHOB</name>